<evidence type="ECO:0000256" key="8">
    <source>
        <dbReference type="SAM" id="MobiDB-lite"/>
    </source>
</evidence>
<dbReference type="PANTHER" id="PTHR33938:SF15">
    <property type="entry name" value="FERULOYL ESTERASE B-RELATED"/>
    <property type="match status" value="1"/>
</dbReference>
<gene>
    <name evidence="9" type="ORF">A6F49_08775</name>
</gene>
<dbReference type="PANTHER" id="PTHR33938">
    <property type="entry name" value="FERULOYL ESTERASE B-RELATED"/>
    <property type="match status" value="1"/>
</dbReference>
<dbReference type="AlphaFoldDB" id="A0A1B7M0H9"/>
<evidence type="ECO:0008006" key="11">
    <source>
        <dbReference type="Google" id="ProtNLM"/>
    </source>
</evidence>
<evidence type="ECO:0000256" key="4">
    <source>
        <dbReference type="ARBA" id="ARBA00022729"/>
    </source>
</evidence>
<protein>
    <recommendedName>
        <fullName evidence="11">Feruloyl esterase</fullName>
    </recommendedName>
</protein>
<keyword evidence="10" id="KW-1185">Reference proteome</keyword>
<keyword evidence="6" id="KW-0106">Calcium</keyword>
<keyword evidence="4" id="KW-0732">Signal</keyword>
<keyword evidence="5" id="KW-0378">Hydrolase</keyword>
<dbReference type="EMBL" id="LXEY01000016">
    <property type="protein sequence ID" value="OAV61524.1"/>
    <property type="molecule type" value="Genomic_DNA"/>
</dbReference>
<comment type="caution">
    <text evidence="9">The sequence shown here is derived from an EMBL/GenBank/DDBJ whole genome shotgun (WGS) entry which is preliminary data.</text>
</comment>
<dbReference type="OrthoDB" id="176867at2"/>
<dbReference type="Proteomes" id="UP000078292">
    <property type="component" value="Unassembled WGS sequence"/>
</dbReference>
<evidence type="ECO:0000256" key="1">
    <source>
        <dbReference type="ARBA" id="ARBA00006249"/>
    </source>
</evidence>
<keyword evidence="7" id="KW-1015">Disulfide bond</keyword>
<evidence type="ECO:0000256" key="7">
    <source>
        <dbReference type="ARBA" id="ARBA00023157"/>
    </source>
</evidence>
<dbReference type="Pfam" id="PF07519">
    <property type="entry name" value="Tannase"/>
    <property type="match status" value="1"/>
</dbReference>
<proteinExistence type="inferred from homology"/>
<dbReference type="RefSeq" id="WP_052504809.1">
    <property type="nucleotide sequence ID" value="NZ_LXEY01000016.1"/>
</dbReference>
<evidence type="ECO:0000256" key="2">
    <source>
        <dbReference type="ARBA" id="ARBA00022487"/>
    </source>
</evidence>
<keyword evidence="3" id="KW-0479">Metal-binding</keyword>
<evidence type="ECO:0000313" key="10">
    <source>
        <dbReference type="Proteomes" id="UP000078292"/>
    </source>
</evidence>
<sequence>MLCIGLSFPAHTDVATGIVPIVTDCAELSEFEHPSTAITSATTVPSGTLSHRGKAIAEHCLVTGTMNKRLSHVDGQEYAISFEMRLPKNWSGQYLYQGNGGLNGKVTTAIGAAGGSETALEMGMAVISSDAGHTVSQNPTFGLDPQARLDYGYQATATLTPMAKALIKTTYGSKPEFSYMAGSSNGGRHTMVGASRYTKEYDGFLAVAPGFNAPQAALAQLWGAQQWDTVATSDLKSALTRKERRLIADAILQQCDALDGLADGMVFASARCQDTFDVTEHVPTCTSDRDGSCLTQKQQRVITDVFNGATTSDGSAIYSSFPYDPGMVSDDWASWKFSASIKRHSVAVGYVYSSPPYAPNLNSLRDFVLDLDVDEANKSIYAAFGQYGLSAMDFMTPPDLNYHNLKSSGGKMIVLHGASDGLFSMEATSSWYRALHTAHGEDVSDFVQYYEVPGMTNTRGGPATDQHNSLTALINWVEHGIQPESLHAWVNPANKWLPPDWARNRSRPLCPYPELAFYTAGDPEDATSFECQAAKEPALNTQLPSKKSLSGLKEHALPSGSFTINHGPATLHSR</sequence>
<dbReference type="Gene3D" id="3.40.50.1820">
    <property type="entry name" value="alpha/beta hydrolase"/>
    <property type="match status" value="1"/>
</dbReference>
<dbReference type="STRING" id="1837282.A6F49_08775"/>
<evidence type="ECO:0000256" key="5">
    <source>
        <dbReference type="ARBA" id="ARBA00022801"/>
    </source>
</evidence>
<evidence type="ECO:0000256" key="6">
    <source>
        <dbReference type="ARBA" id="ARBA00022837"/>
    </source>
</evidence>
<dbReference type="GO" id="GO:0046872">
    <property type="term" value="F:metal ion binding"/>
    <property type="evidence" value="ECO:0007669"/>
    <property type="project" value="UniProtKB-KW"/>
</dbReference>
<dbReference type="InterPro" id="IPR029058">
    <property type="entry name" value="AB_hydrolase_fold"/>
</dbReference>
<evidence type="ECO:0000256" key="3">
    <source>
        <dbReference type="ARBA" id="ARBA00022723"/>
    </source>
</evidence>
<accession>A0A1B7M0H9</accession>
<organism evidence="9 10">
    <name type="scientific">Enteractinococcus helveticum</name>
    <dbReference type="NCBI Taxonomy" id="1837282"/>
    <lineage>
        <taxon>Bacteria</taxon>
        <taxon>Bacillati</taxon>
        <taxon>Actinomycetota</taxon>
        <taxon>Actinomycetes</taxon>
        <taxon>Micrococcales</taxon>
        <taxon>Micrococcaceae</taxon>
    </lineage>
</organism>
<evidence type="ECO:0000313" key="9">
    <source>
        <dbReference type="EMBL" id="OAV61524.1"/>
    </source>
</evidence>
<feature type="region of interest" description="Disordered" evidence="8">
    <location>
        <begin position="542"/>
        <end position="574"/>
    </location>
</feature>
<keyword evidence="2" id="KW-0719">Serine esterase</keyword>
<name>A0A1B7M0H9_9MICC</name>
<dbReference type="SUPFAM" id="SSF53474">
    <property type="entry name" value="alpha/beta-Hydrolases"/>
    <property type="match status" value="1"/>
</dbReference>
<comment type="similarity">
    <text evidence="1">Belongs to the tannase family.</text>
</comment>
<reference evidence="9 10" key="1">
    <citation type="submission" date="2016-04" db="EMBL/GenBank/DDBJ databases">
        <title>First whole genome shotgun sequence of the bacterium Enteractinococcus sp. strain UASWS1574.</title>
        <authorList>
            <person name="Crovadore J."/>
            <person name="Chablais R."/>
            <person name="Lefort F."/>
        </authorList>
    </citation>
    <scope>NUCLEOTIDE SEQUENCE [LARGE SCALE GENOMIC DNA]</scope>
    <source>
        <strain evidence="9 10">UASWS1574</strain>
    </source>
</reference>
<dbReference type="GO" id="GO:0052689">
    <property type="term" value="F:carboxylic ester hydrolase activity"/>
    <property type="evidence" value="ECO:0007669"/>
    <property type="project" value="UniProtKB-KW"/>
</dbReference>
<dbReference type="InterPro" id="IPR011118">
    <property type="entry name" value="Tannase/feruloyl_esterase"/>
</dbReference>